<dbReference type="EC" id="2.3.1.157" evidence="20"/>
<evidence type="ECO:0000313" key="24">
    <source>
        <dbReference type="Proteomes" id="UP000269019"/>
    </source>
</evidence>
<feature type="region of interest" description="N-acetyltransferase" evidence="20">
    <location>
        <begin position="290"/>
        <end position="515"/>
    </location>
</feature>
<dbReference type="GO" id="GO:0016020">
    <property type="term" value="C:membrane"/>
    <property type="evidence" value="ECO:0007669"/>
    <property type="project" value="GOC"/>
</dbReference>
<evidence type="ECO:0000256" key="11">
    <source>
        <dbReference type="ARBA" id="ARBA00022842"/>
    </source>
</evidence>
<dbReference type="HAMAP" id="MF_01631">
    <property type="entry name" value="GlmU"/>
    <property type="match status" value="1"/>
</dbReference>
<keyword evidence="11 20" id="KW-0460">Magnesium</keyword>
<dbReference type="GO" id="GO:0071555">
    <property type="term" value="P:cell wall organization"/>
    <property type="evidence" value="ECO:0007669"/>
    <property type="project" value="UniProtKB-KW"/>
</dbReference>
<dbReference type="KEGG" id="ccho:CCHOA_03655"/>
<dbReference type="NCBIfam" id="NF010932">
    <property type="entry name" value="PRK14352.1"/>
    <property type="match status" value="1"/>
</dbReference>
<evidence type="ECO:0000313" key="23">
    <source>
        <dbReference type="EMBL" id="AZA13142.1"/>
    </source>
</evidence>
<dbReference type="InterPro" id="IPR001451">
    <property type="entry name" value="Hexapep"/>
</dbReference>
<feature type="binding site" evidence="20">
    <location>
        <position position="415"/>
    </location>
    <ligand>
        <name>UDP-N-acetyl-alpha-D-glucosamine</name>
        <dbReference type="ChEBI" id="CHEBI:57705"/>
    </ligand>
</feature>
<dbReference type="Pfam" id="PF00132">
    <property type="entry name" value="Hexapep"/>
    <property type="match status" value="1"/>
</dbReference>
<dbReference type="PANTHER" id="PTHR43584:SF3">
    <property type="entry name" value="BIFUNCTIONAL PROTEIN GLMU"/>
    <property type="match status" value="1"/>
</dbReference>
<dbReference type="GO" id="GO:0000287">
    <property type="term" value="F:magnesium ion binding"/>
    <property type="evidence" value="ECO:0007669"/>
    <property type="project" value="UniProtKB-UniRule"/>
</dbReference>
<dbReference type="CDD" id="cd03353">
    <property type="entry name" value="LbH_GlmU_C"/>
    <property type="match status" value="1"/>
</dbReference>
<dbReference type="NCBIfam" id="TIGR01173">
    <property type="entry name" value="glmU"/>
    <property type="match status" value="1"/>
</dbReference>
<comment type="subunit">
    <text evidence="20">Homotrimer.</text>
</comment>
<feature type="binding site" evidence="20">
    <location>
        <position position="140"/>
    </location>
    <ligand>
        <name>Mg(2+)</name>
        <dbReference type="ChEBI" id="CHEBI:18420"/>
    </ligand>
</feature>
<dbReference type="GO" id="GO:0008360">
    <property type="term" value="P:regulation of cell shape"/>
    <property type="evidence" value="ECO:0007669"/>
    <property type="project" value="UniProtKB-KW"/>
</dbReference>
<keyword evidence="10 20" id="KW-0677">Repeat</keyword>
<name>A0A3G6J5M7_9CORY</name>
<reference evidence="23 24" key="1">
    <citation type="submission" date="2018-11" db="EMBL/GenBank/DDBJ databases">
        <authorList>
            <person name="Kleinhagauer T."/>
            <person name="Glaeser S.P."/>
            <person name="Spergser J."/>
            <person name="Ruckert C."/>
            <person name="Kaempfer P."/>
            <person name="Busse H.-J."/>
        </authorList>
    </citation>
    <scope>NUCLEOTIDE SEQUENCE [LARGE SCALE GENOMIC DNA]</scope>
    <source>
        <strain evidence="23 24">200CH</strain>
    </source>
</reference>
<comment type="pathway">
    <text evidence="20">Bacterial outer membrane biogenesis; LPS lipid A biosynthesis.</text>
</comment>
<evidence type="ECO:0000256" key="3">
    <source>
        <dbReference type="ARBA" id="ARBA00005208"/>
    </source>
</evidence>
<dbReference type="GO" id="GO:0009252">
    <property type="term" value="P:peptidoglycan biosynthetic process"/>
    <property type="evidence" value="ECO:0007669"/>
    <property type="project" value="UniProtKB-UniRule"/>
</dbReference>
<dbReference type="EMBL" id="CP033896">
    <property type="protein sequence ID" value="AZA13142.1"/>
    <property type="molecule type" value="Genomic_DNA"/>
</dbReference>
<dbReference type="UniPathway" id="UPA00113">
    <property type="reaction ID" value="UER00532"/>
</dbReference>
<proteinExistence type="inferred from homology"/>
<keyword evidence="13 20" id="KW-0573">Peptidoglycan synthesis</keyword>
<evidence type="ECO:0000256" key="1">
    <source>
        <dbReference type="ARBA" id="ARBA00004496"/>
    </source>
</evidence>
<evidence type="ECO:0000256" key="9">
    <source>
        <dbReference type="ARBA" id="ARBA00022723"/>
    </source>
</evidence>
<feature type="binding site" evidence="20">
    <location>
        <position position="404"/>
    </location>
    <ligand>
        <name>UDP-N-acetyl-alpha-D-glucosamine</name>
        <dbReference type="ChEBI" id="CHEBI:57705"/>
    </ligand>
</feature>
<dbReference type="Gene3D" id="3.90.550.10">
    <property type="entry name" value="Spore Coat Polysaccharide Biosynthesis Protein SpsA, Chain A"/>
    <property type="match status" value="1"/>
</dbReference>
<evidence type="ECO:0000256" key="7">
    <source>
        <dbReference type="ARBA" id="ARBA00022679"/>
    </source>
</evidence>
<feature type="binding site" evidence="20">
    <location>
        <begin position="32"/>
        <end position="35"/>
    </location>
    <ligand>
        <name>UDP-N-acetyl-alpha-D-glucosamine</name>
        <dbReference type="ChEBI" id="CHEBI:57705"/>
    </ligand>
</feature>
<evidence type="ECO:0000256" key="15">
    <source>
        <dbReference type="ARBA" id="ARBA00023315"/>
    </source>
</evidence>
<evidence type="ECO:0000256" key="10">
    <source>
        <dbReference type="ARBA" id="ARBA00022737"/>
    </source>
</evidence>
<feature type="active site" description="Proton acceptor" evidence="20">
    <location>
        <position position="401"/>
    </location>
</feature>
<comment type="catalytic activity">
    <reaction evidence="17 20">
        <text>alpha-D-glucosamine 1-phosphate + acetyl-CoA = N-acetyl-alpha-D-glucosamine 1-phosphate + CoA + H(+)</text>
        <dbReference type="Rhea" id="RHEA:13725"/>
        <dbReference type="ChEBI" id="CHEBI:15378"/>
        <dbReference type="ChEBI" id="CHEBI:57287"/>
        <dbReference type="ChEBI" id="CHEBI:57288"/>
        <dbReference type="ChEBI" id="CHEBI:57776"/>
        <dbReference type="ChEBI" id="CHEBI:58516"/>
        <dbReference type="EC" id="2.3.1.157"/>
    </reaction>
</comment>
<dbReference type="InterPro" id="IPR005835">
    <property type="entry name" value="NTP_transferase_dom"/>
</dbReference>
<comment type="pathway">
    <text evidence="3 20">Nucleotide-sugar biosynthesis; UDP-N-acetyl-alpha-D-glucosamine biosynthesis; UDP-N-acetyl-alpha-D-glucosamine from N-acetyl-alpha-D-glucosamine 1-phosphate: step 1/1.</text>
</comment>
<feature type="binding site" evidence="20">
    <location>
        <position position="266"/>
    </location>
    <ligand>
        <name>Mg(2+)</name>
        <dbReference type="ChEBI" id="CHEBI:18420"/>
    </ligand>
</feature>
<feature type="binding site" evidence="20">
    <location>
        <begin position="424"/>
        <end position="425"/>
    </location>
    <ligand>
        <name>acetyl-CoA</name>
        <dbReference type="ChEBI" id="CHEBI:57288"/>
    </ligand>
</feature>
<feature type="region of interest" description="Disordered" evidence="21">
    <location>
        <begin position="494"/>
        <end position="515"/>
    </location>
</feature>
<feature type="binding site" evidence="20">
    <location>
        <position position="418"/>
    </location>
    <ligand>
        <name>acetyl-CoA</name>
        <dbReference type="ChEBI" id="CHEBI:57288"/>
    </ligand>
</feature>
<comment type="similarity">
    <text evidence="4 20">In the C-terminal section; belongs to the transferase hexapeptide repeat family.</text>
</comment>
<comment type="subcellular location">
    <subcellularLocation>
        <location evidence="1 20">Cytoplasm</location>
    </subcellularLocation>
</comment>
<evidence type="ECO:0000256" key="2">
    <source>
        <dbReference type="ARBA" id="ARBA00005166"/>
    </source>
</evidence>
<feature type="region of interest" description="Pyrophosphorylase" evidence="20">
    <location>
        <begin position="1"/>
        <end position="268"/>
    </location>
</feature>
<protein>
    <recommendedName>
        <fullName evidence="20">Bifunctional protein GlmU</fullName>
    </recommendedName>
    <domain>
        <recommendedName>
            <fullName evidence="20">UDP-N-acetylglucosamine pyrophosphorylase</fullName>
            <ecNumber evidence="20">2.7.7.23</ecNumber>
        </recommendedName>
        <alternativeName>
            <fullName evidence="20">N-acetylglucosamine-1-phosphate uridyltransferase</fullName>
        </alternativeName>
    </domain>
    <domain>
        <recommendedName>
            <fullName evidence="20">Glucosamine-1-phosphate N-acetyltransferase</fullName>
            <ecNumber evidence="20">2.3.1.157</ecNumber>
        </recommendedName>
    </domain>
</protein>
<accession>A0A3G6J5M7</accession>
<keyword evidence="9 20" id="KW-0479">Metal-binding</keyword>
<dbReference type="SUPFAM" id="SSF51161">
    <property type="entry name" value="Trimeric LpxA-like enzymes"/>
    <property type="match status" value="1"/>
</dbReference>
<organism evidence="23 24">
    <name type="scientific">Corynebacterium choanae</name>
    <dbReference type="NCBI Taxonomy" id="1862358"/>
    <lineage>
        <taxon>Bacteria</taxon>
        <taxon>Bacillati</taxon>
        <taxon>Actinomycetota</taxon>
        <taxon>Actinomycetes</taxon>
        <taxon>Mycobacteriales</taxon>
        <taxon>Corynebacteriaceae</taxon>
        <taxon>Corynebacterium</taxon>
    </lineage>
</organism>
<dbReference type="InterPro" id="IPR011004">
    <property type="entry name" value="Trimer_LpxA-like_sf"/>
</dbReference>
<evidence type="ECO:0000256" key="14">
    <source>
        <dbReference type="ARBA" id="ARBA00023268"/>
    </source>
</evidence>
<feature type="binding site" evidence="20">
    <location>
        <position position="389"/>
    </location>
    <ligand>
        <name>UDP-N-acetyl-alpha-D-glucosamine</name>
        <dbReference type="ChEBI" id="CHEBI:57705"/>
    </ligand>
</feature>
<evidence type="ECO:0000256" key="5">
    <source>
        <dbReference type="ARBA" id="ARBA00007947"/>
    </source>
</evidence>
<dbReference type="Pfam" id="PF00483">
    <property type="entry name" value="NTP_transferase"/>
    <property type="match status" value="1"/>
</dbReference>
<dbReference type="SUPFAM" id="SSF53448">
    <property type="entry name" value="Nucleotide-diphospho-sugar transferases"/>
    <property type="match status" value="1"/>
</dbReference>
<evidence type="ECO:0000256" key="8">
    <source>
        <dbReference type="ARBA" id="ARBA00022695"/>
    </source>
</evidence>
<feature type="binding site" evidence="20">
    <location>
        <position position="193"/>
    </location>
    <ligand>
        <name>UDP-N-acetyl-alpha-D-glucosamine</name>
        <dbReference type="ChEBI" id="CHEBI:57705"/>
    </ligand>
</feature>
<dbReference type="GO" id="GO:0003977">
    <property type="term" value="F:UDP-N-acetylglucosamine diphosphorylase activity"/>
    <property type="evidence" value="ECO:0007669"/>
    <property type="project" value="UniProtKB-UniRule"/>
</dbReference>
<comment type="pathway">
    <text evidence="2 20">Nucleotide-sugar biosynthesis; UDP-N-acetyl-alpha-D-glucosamine biosynthesis; N-acetyl-alpha-D-glucosamine 1-phosphate from alpha-D-glucosamine 6-phosphate (route II): step 2/2.</text>
</comment>
<dbReference type="AlphaFoldDB" id="A0A3G6J5M7"/>
<feature type="domain" description="Nucleotidyl transferase" evidence="22">
    <location>
        <begin position="29"/>
        <end position="240"/>
    </location>
</feature>
<dbReference type="InterPro" id="IPR050065">
    <property type="entry name" value="GlmU-like"/>
</dbReference>
<evidence type="ECO:0000256" key="13">
    <source>
        <dbReference type="ARBA" id="ARBA00022984"/>
    </source>
</evidence>
<dbReference type="InterPro" id="IPR029044">
    <property type="entry name" value="Nucleotide-diphossugar_trans"/>
</dbReference>
<keyword evidence="12 20" id="KW-0133">Cell shape</keyword>
<keyword evidence="15 20" id="KW-0012">Acyltransferase</keyword>
<dbReference type="GO" id="GO:0009245">
    <property type="term" value="P:lipid A biosynthetic process"/>
    <property type="evidence" value="ECO:0007669"/>
    <property type="project" value="UniProtKB-UniRule"/>
</dbReference>
<comment type="function">
    <text evidence="19 20">Catalyzes the last two sequential reactions in the de novo biosynthetic pathway for UDP-N-acetylglucosamine (UDP-GlcNAc). The C-terminal domain catalyzes the transfer of acetyl group from acetyl coenzyme A to glucosamine-1-phosphate (GlcN-1-P) to produce N-acetylglucosamine-1-phosphate (GlcNAc-1-P), which is converted into UDP-GlcNAc by the transfer of uridine 5-monophosphate (from uridine 5-triphosphate), a reaction catalyzed by the N-terminal domain.</text>
</comment>
<dbReference type="GO" id="GO:0006048">
    <property type="term" value="P:UDP-N-acetylglucosamine biosynthetic process"/>
    <property type="evidence" value="ECO:0007669"/>
    <property type="project" value="UniProtKB-UniPathway"/>
</dbReference>
<dbReference type="GO" id="GO:0005737">
    <property type="term" value="C:cytoplasm"/>
    <property type="evidence" value="ECO:0007669"/>
    <property type="project" value="UniProtKB-SubCell"/>
</dbReference>
<dbReference type="GO" id="GO:0000902">
    <property type="term" value="P:cell morphogenesis"/>
    <property type="evidence" value="ECO:0007669"/>
    <property type="project" value="UniProtKB-UniRule"/>
</dbReference>
<keyword evidence="7 20" id="KW-0808">Transferase</keyword>
<evidence type="ECO:0000256" key="20">
    <source>
        <dbReference type="HAMAP-Rule" id="MF_01631"/>
    </source>
</evidence>
<evidence type="ECO:0000256" key="21">
    <source>
        <dbReference type="SAM" id="MobiDB-lite"/>
    </source>
</evidence>
<feature type="binding site" evidence="20">
    <location>
        <begin position="113"/>
        <end position="114"/>
    </location>
    <ligand>
        <name>UDP-N-acetyl-alpha-D-glucosamine</name>
        <dbReference type="ChEBI" id="CHEBI:57705"/>
    </ligand>
</feature>
<dbReference type="InterPro" id="IPR038009">
    <property type="entry name" value="GlmU_C_LbH"/>
</dbReference>
<dbReference type="EC" id="2.7.7.23" evidence="20"/>
<feature type="compositionally biased region" description="Low complexity" evidence="21">
    <location>
        <begin position="494"/>
        <end position="508"/>
    </location>
</feature>
<comment type="catalytic activity">
    <reaction evidence="18 20">
        <text>N-acetyl-alpha-D-glucosamine 1-phosphate + UTP + H(+) = UDP-N-acetyl-alpha-D-glucosamine + diphosphate</text>
        <dbReference type="Rhea" id="RHEA:13509"/>
        <dbReference type="ChEBI" id="CHEBI:15378"/>
        <dbReference type="ChEBI" id="CHEBI:33019"/>
        <dbReference type="ChEBI" id="CHEBI:46398"/>
        <dbReference type="ChEBI" id="CHEBI:57705"/>
        <dbReference type="ChEBI" id="CHEBI:57776"/>
        <dbReference type="EC" id="2.7.7.23"/>
    </reaction>
</comment>
<comment type="cofactor">
    <cofactor evidence="20">
        <name>Mg(2+)</name>
        <dbReference type="ChEBI" id="CHEBI:18420"/>
    </cofactor>
    <text evidence="20">Binds 1 Mg(2+) ion per subunit.</text>
</comment>
<evidence type="ECO:0000256" key="4">
    <source>
        <dbReference type="ARBA" id="ARBA00007707"/>
    </source>
</evidence>
<feature type="binding site" evidence="20">
    <location>
        <position position="108"/>
    </location>
    <ligand>
        <name>UDP-N-acetyl-alpha-D-glucosamine</name>
        <dbReference type="ChEBI" id="CHEBI:57705"/>
    </ligand>
</feature>
<dbReference type="PANTHER" id="PTHR43584">
    <property type="entry name" value="NUCLEOTIDYL TRANSFERASE"/>
    <property type="match status" value="1"/>
</dbReference>
<keyword evidence="16 20" id="KW-0961">Cell wall biogenesis/degradation</keyword>
<dbReference type="InterPro" id="IPR005882">
    <property type="entry name" value="Bifunctional_GlmU"/>
</dbReference>
<evidence type="ECO:0000259" key="22">
    <source>
        <dbReference type="Pfam" id="PF00483"/>
    </source>
</evidence>
<feature type="binding site" evidence="20">
    <location>
        <position position="371"/>
    </location>
    <ligand>
        <name>UDP-N-acetyl-alpha-D-glucosamine</name>
        <dbReference type="ChEBI" id="CHEBI:57705"/>
    </ligand>
</feature>
<gene>
    <name evidence="20 23" type="primary">glmU</name>
    <name evidence="23" type="ORF">CCHOA_03655</name>
</gene>
<keyword evidence="6 20" id="KW-0963">Cytoplasm</keyword>
<keyword evidence="8 20" id="KW-0548">Nucleotidyltransferase</keyword>
<feature type="binding site" evidence="20">
    <location>
        <position position="178"/>
    </location>
    <ligand>
        <name>UDP-N-acetyl-alpha-D-glucosamine</name>
        <dbReference type="ChEBI" id="CHEBI:57705"/>
    </ligand>
</feature>
<sequence length="515" mass="54315">MKGRNRPLVVTHKDAKTLMTNPSQSNLAVVILAAGAGTRMRSQTPKMLHEVAGRTMLEHALHAACGTHPDHVVVVTGHCRQQVQATIDSVNQRLVDDYGVAGIQTVVQKEQNGTGDAVATALAAPALRDFRGTIIVTTSDVPLIDAATLTSLVAEHTTRPQAAVTILTTTVDNPTGYGRIVRTHDGEVTKIVEEKDADTAIKSINEINSGVYAFDAELLGAAVNQLDTNNAQGEFYLTDVVGIARDLNKLVRAHRIDDAAIVSGVNDRVQLAAMNKEFNRRLREHHMRAGVTMVDPDSVFIDVDVHIEQDVVIAPNCQLRGNTTIATGCVIGPDTTLTNVTVDNDAAVIRTTATDSTIGARAQVGPYTYLRPGTKLAADGKLGGFVETKNATIGQGTKVPHLTYVGDATIGEHSNIGASSVFVNYDGVNKHHTTIGSHVRTGSDTMFIAPVTVGDGAYSGAGTVIKHDVPPGALVVSAGKQRIIEDWVKNNRPGTPAAEAAAACDATGTPPPATE</sequence>
<comment type="similarity">
    <text evidence="5 20">In the N-terminal section; belongs to the N-acetylglucosamine-1-phosphate uridyltransferase family.</text>
</comment>
<feature type="binding site" evidence="20">
    <location>
        <position position="461"/>
    </location>
    <ligand>
        <name>acetyl-CoA</name>
        <dbReference type="ChEBI" id="CHEBI:57288"/>
    </ligand>
</feature>
<comment type="caution">
    <text evidence="20">Lacks conserved residue(s) required for the propagation of feature annotation.</text>
</comment>
<dbReference type="Proteomes" id="UP000269019">
    <property type="component" value="Chromosome"/>
</dbReference>
<evidence type="ECO:0000256" key="12">
    <source>
        <dbReference type="ARBA" id="ARBA00022960"/>
    </source>
</evidence>
<feature type="binding site" evidence="20">
    <location>
        <position position="266"/>
    </location>
    <ligand>
        <name>UDP-N-acetyl-alpha-D-glucosamine</name>
        <dbReference type="ChEBI" id="CHEBI:57705"/>
    </ligand>
</feature>
<dbReference type="Gene3D" id="2.160.10.10">
    <property type="entry name" value="Hexapeptide repeat proteins"/>
    <property type="match status" value="1"/>
</dbReference>
<feature type="binding site" evidence="20">
    <location>
        <position position="208"/>
    </location>
    <ligand>
        <name>UDP-N-acetyl-alpha-D-glucosamine</name>
        <dbReference type="ChEBI" id="CHEBI:57705"/>
    </ligand>
</feature>
<evidence type="ECO:0000256" key="16">
    <source>
        <dbReference type="ARBA" id="ARBA00023316"/>
    </source>
</evidence>
<feature type="binding site" evidence="20">
    <location>
        <position position="46"/>
    </location>
    <ligand>
        <name>UDP-N-acetyl-alpha-D-glucosamine</name>
        <dbReference type="ChEBI" id="CHEBI:57705"/>
    </ligand>
</feature>
<keyword evidence="24" id="KW-1185">Reference proteome</keyword>
<evidence type="ECO:0000256" key="17">
    <source>
        <dbReference type="ARBA" id="ARBA00048247"/>
    </source>
</evidence>
<feature type="region of interest" description="Linker" evidence="20">
    <location>
        <begin position="269"/>
        <end position="289"/>
    </location>
</feature>
<evidence type="ECO:0000256" key="19">
    <source>
        <dbReference type="ARBA" id="ARBA00049628"/>
    </source>
</evidence>
<feature type="binding site" evidence="20">
    <location>
        <position position="443"/>
    </location>
    <ligand>
        <name>acetyl-CoA</name>
        <dbReference type="ChEBI" id="CHEBI:57288"/>
    </ligand>
</feature>
<dbReference type="CDD" id="cd02540">
    <property type="entry name" value="GT2_GlmU_N_bac"/>
    <property type="match status" value="1"/>
</dbReference>
<evidence type="ECO:0000256" key="6">
    <source>
        <dbReference type="ARBA" id="ARBA00022490"/>
    </source>
</evidence>
<keyword evidence="14 20" id="KW-0511">Multifunctional enzyme</keyword>
<dbReference type="GO" id="GO:0019134">
    <property type="term" value="F:glucosamine-1-phosphate N-acetyltransferase activity"/>
    <property type="evidence" value="ECO:0007669"/>
    <property type="project" value="UniProtKB-UniRule"/>
</dbReference>
<dbReference type="UniPathway" id="UPA00973"/>
<evidence type="ECO:0000256" key="18">
    <source>
        <dbReference type="ARBA" id="ARBA00048493"/>
    </source>
</evidence>